<evidence type="ECO:0000313" key="13">
    <source>
        <dbReference type="EMBL" id="CAL4106679.1"/>
    </source>
</evidence>
<feature type="transmembrane region" description="Helical" evidence="11">
    <location>
        <begin position="309"/>
        <end position="331"/>
    </location>
</feature>
<dbReference type="Gene3D" id="1.20.1070.10">
    <property type="entry name" value="Rhodopsin 7-helix transmembrane proteins"/>
    <property type="match status" value="1"/>
</dbReference>
<reference evidence="13 14" key="1">
    <citation type="submission" date="2024-05" db="EMBL/GenBank/DDBJ databases">
        <authorList>
            <person name="Wallberg A."/>
        </authorList>
    </citation>
    <scope>NUCLEOTIDE SEQUENCE [LARGE SCALE GENOMIC DNA]</scope>
</reference>
<dbReference type="InterPro" id="IPR000276">
    <property type="entry name" value="GPCR_Rhodpsn"/>
</dbReference>
<name>A0AAV2R2D5_MEGNR</name>
<evidence type="ECO:0000256" key="5">
    <source>
        <dbReference type="ARBA" id="ARBA00022989"/>
    </source>
</evidence>
<keyword evidence="8 10" id="KW-0675">Receptor</keyword>
<evidence type="ECO:0000313" key="14">
    <source>
        <dbReference type="Proteomes" id="UP001497623"/>
    </source>
</evidence>
<proteinExistence type="inferred from homology"/>
<comment type="subcellular location">
    <subcellularLocation>
        <location evidence="1">Cell membrane</location>
        <topology evidence="1">Multi-pass membrane protein</topology>
    </subcellularLocation>
</comment>
<evidence type="ECO:0000256" key="1">
    <source>
        <dbReference type="ARBA" id="ARBA00004651"/>
    </source>
</evidence>
<dbReference type="SUPFAM" id="SSF81321">
    <property type="entry name" value="Family A G protein-coupled receptor-like"/>
    <property type="match status" value="1"/>
</dbReference>
<evidence type="ECO:0000256" key="7">
    <source>
        <dbReference type="ARBA" id="ARBA00023136"/>
    </source>
</evidence>
<dbReference type="EMBL" id="CAXKWB010013113">
    <property type="protein sequence ID" value="CAL4106679.1"/>
    <property type="molecule type" value="Genomic_DNA"/>
</dbReference>
<keyword evidence="7 11" id="KW-0472">Membrane</keyword>
<sequence>MDSSVASALVSNVEAAALNSSGMGLEGVELLAATTGAAPVIHYPRAATIFAAIAAILFIIVGIAGNLVTILALSRNLKLRVHATTTFVISLCISDLLFCSINMPLIASRYIHEEWILGEFLCSIFPFFFYGNVAASLMNMVAITVNRYVLIANYGLYDKIYRRPYLYAQVAFAWLFSFGMMLPPLLGIWGQLGLDPESFSCTILKKNGKSPKKFLFLFGLIVPMVAIICCYSAIYFKVRASRRNLAVHTSGTSGTPAKSSTQSYGAQVARKEDMRLTRMMATIFLCFMISFLPLMIVNVADDDVTIPSIHVLASVLAWASAVVNPFVYAVTNRQYRSAYKKLLSCGKHDRSHHSKSQSSRTFITDFRYHASTGEVTSPVLNNPSGPPNA</sequence>
<keyword evidence="5 11" id="KW-1133">Transmembrane helix</keyword>
<feature type="transmembrane region" description="Helical" evidence="11">
    <location>
        <begin position="214"/>
        <end position="236"/>
    </location>
</feature>
<feature type="transmembrane region" description="Helical" evidence="11">
    <location>
        <begin position="279"/>
        <end position="297"/>
    </location>
</feature>
<keyword evidence="14" id="KW-1185">Reference proteome</keyword>
<dbReference type="PANTHER" id="PTHR24228:SF71">
    <property type="entry name" value="PROTEIN TRAPPED IN ENDODERM-1"/>
    <property type="match status" value="1"/>
</dbReference>
<dbReference type="Proteomes" id="UP001497623">
    <property type="component" value="Unassembled WGS sequence"/>
</dbReference>
<keyword evidence="4 10" id="KW-0812">Transmembrane</keyword>
<feature type="transmembrane region" description="Helical" evidence="11">
    <location>
        <begin position="171"/>
        <end position="194"/>
    </location>
</feature>
<evidence type="ECO:0000256" key="2">
    <source>
        <dbReference type="ARBA" id="ARBA00010663"/>
    </source>
</evidence>
<dbReference type="PROSITE" id="PS50262">
    <property type="entry name" value="G_PROTEIN_RECEP_F1_2"/>
    <property type="match status" value="1"/>
</dbReference>
<evidence type="ECO:0000256" key="11">
    <source>
        <dbReference type="SAM" id="Phobius"/>
    </source>
</evidence>
<evidence type="ECO:0000256" key="4">
    <source>
        <dbReference type="ARBA" id="ARBA00022692"/>
    </source>
</evidence>
<accession>A0AAV2R2D5</accession>
<dbReference type="GO" id="GO:0004930">
    <property type="term" value="F:G protein-coupled receptor activity"/>
    <property type="evidence" value="ECO:0007669"/>
    <property type="project" value="UniProtKB-KW"/>
</dbReference>
<dbReference type="PROSITE" id="PS00237">
    <property type="entry name" value="G_PROTEIN_RECEP_F1_1"/>
    <property type="match status" value="1"/>
</dbReference>
<keyword evidence="3" id="KW-1003">Cell membrane</keyword>
<evidence type="ECO:0000256" key="6">
    <source>
        <dbReference type="ARBA" id="ARBA00023040"/>
    </source>
</evidence>
<dbReference type="Pfam" id="PF00001">
    <property type="entry name" value="7tm_1"/>
    <property type="match status" value="1"/>
</dbReference>
<comment type="similarity">
    <text evidence="2 10">Belongs to the G-protein coupled receptor 1 family.</text>
</comment>
<dbReference type="PANTHER" id="PTHR24228">
    <property type="entry name" value="B2 BRADYKININ RECEPTOR/ANGIOTENSIN II RECEPTOR"/>
    <property type="match status" value="1"/>
</dbReference>
<protein>
    <recommendedName>
        <fullName evidence="12">G-protein coupled receptors family 1 profile domain-containing protein</fullName>
    </recommendedName>
</protein>
<dbReference type="SMART" id="SM01381">
    <property type="entry name" value="7TM_GPCR_Srsx"/>
    <property type="match status" value="1"/>
</dbReference>
<dbReference type="PRINTS" id="PR00237">
    <property type="entry name" value="GPCRRHODOPSN"/>
</dbReference>
<evidence type="ECO:0000259" key="12">
    <source>
        <dbReference type="PROSITE" id="PS50262"/>
    </source>
</evidence>
<feature type="transmembrane region" description="Helical" evidence="11">
    <location>
        <begin position="127"/>
        <end position="150"/>
    </location>
</feature>
<feature type="domain" description="G-protein coupled receptors family 1 profile" evidence="12">
    <location>
        <begin position="65"/>
        <end position="328"/>
    </location>
</feature>
<keyword evidence="9 10" id="KW-0807">Transducer</keyword>
<keyword evidence="6 10" id="KW-0297">G-protein coupled receptor</keyword>
<comment type="caution">
    <text evidence="13">The sequence shown here is derived from an EMBL/GenBank/DDBJ whole genome shotgun (WGS) entry which is preliminary data.</text>
</comment>
<evidence type="ECO:0000256" key="9">
    <source>
        <dbReference type="ARBA" id="ARBA00023224"/>
    </source>
</evidence>
<feature type="transmembrane region" description="Helical" evidence="11">
    <location>
        <begin position="49"/>
        <end position="73"/>
    </location>
</feature>
<dbReference type="GO" id="GO:0005886">
    <property type="term" value="C:plasma membrane"/>
    <property type="evidence" value="ECO:0007669"/>
    <property type="project" value="UniProtKB-SubCell"/>
</dbReference>
<dbReference type="CDD" id="cd15210">
    <property type="entry name" value="7tmA_GPR84-like"/>
    <property type="match status" value="1"/>
</dbReference>
<organism evidence="13 14">
    <name type="scientific">Meganyctiphanes norvegica</name>
    <name type="common">Northern krill</name>
    <name type="synonym">Thysanopoda norvegica</name>
    <dbReference type="NCBI Taxonomy" id="48144"/>
    <lineage>
        <taxon>Eukaryota</taxon>
        <taxon>Metazoa</taxon>
        <taxon>Ecdysozoa</taxon>
        <taxon>Arthropoda</taxon>
        <taxon>Crustacea</taxon>
        <taxon>Multicrustacea</taxon>
        <taxon>Malacostraca</taxon>
        <taxon>Eumalacostraca</taxon>
        <taxon>Eucarida</taxon>
        <taxon>Euphausiacea</taxon>
        <taxon>Euphausiidae</taxon>
        <taxon>Meganyctiphanes</taxon>
    </lineage>
</organism>
<dbReference type="FunFam" id="1.20.1070.10:FF:000312">
    <property type="entry name" value="protein trapped in endoderm-1"/>
    <property type="match status" value="1"/>
</dbReference>
<gene>
    <name evidence="13" type="ORF">MNOR_LOCUS18388</name>
</gene>
<evidence type="ECO:0000256" key="10">
    <source>
        <dbReference type="RuleBase" id="RU000688"/>
    </source>
</evidence>
<dbReference type="AlphaFoldDB" id="A0AAV2R2D5"/>
<evidence type="ECO:0000256" key="3">
    <source>
        <dbReference type="ARBA" id="ARBA00022475"/>
    </source>
</evidence>
<dbReference type="InterPro" id="IPR017452">
    <property type="entry name" value="GPCR_Rhodpsn_7TM"/>
</dbReference>
<feature type="transmembrane region" description="Helical" evidence="11">
    <location>
        <begin position="85"/>
        <end position="107"/>
    </location>
</feature>
<evidence type="ECO:0000256" key="8">
    <source>
        <dbReference type="ARBA" id="ARBA00023170"/>
    </source>
</evidence>